<dbReference type="InterPro" id="IPR001034">
    <property type="entry name" value="DeoR_HTH"/>
</dbReference>
<keyword evidence="6" id="KW-1185">Reference proteome</keyword>
<protein>
    <submittedName>
        <fullName evidence="5">DeoR/GlpR transcriptional regulator</fullName>
    </submittedName>
</protein>
<dbReference type="PROSITE" id="PS51000">
    <property type="entry name" value="HTH_DEOR_2"/>
    <property type="match status" value="1"/>
</dbReference>
<dbReference type="PRINTS" id="PR00037">
    <property type="entry name" value="HTHLACR"/>
</dbReference>
<dbReference type="InterPro" id="IPR018356">
    <property type="entry name" value="Tscrpt_reg_HTH_DeoR_CS"/>
</dbReference>
<dbReference type="InterPro" id="IPR036390">
    <property type="entry name" value="WH_DNA-bd_sf"/>
</dbReference>
<feature type="domain" description="HTH deoR-type" evidence="4">
    <location>
        <begin position="3"/>
        <end position="58"/>
    </location>
</feature>
<accession>A0A934I191</accession>
<dbReference type="AlphaFoldDB" id="A0A934I191"/>
<dbReference type="SUPFAM" id="SSF46785">
    <property type="entry name" value="Winged helix' DNA-binding domain"/>
    <property type="match status" value="1"/>
</dbReference>
<dbReference type="Gene3D" id="3.40.50.1360">
    <property type="match status" value="1"/>
</dbReference>
<dbReference type="InterPro" id="IPR037171">
    <property type="entry name" value="NagB/RpiA_transferase-like"/>
</dbReference>
<dbReference type="EMBL" id="JAEEGB010000026">
    <property type="protein sequence ID" value="MBI6874463.1"/>
    <property type="molecule type" value="Genomic_DNA"/>
</dbReference>
<proteinExistence type="predicted"/>
<evidence type="ECO:0000256" key="3">
    <source>
        <dbReference type="ARBA" id="ARBA00023163"/>
    </source>
</evidence>
<evidence type="ECO:0000256" key="1">
    <source>
        <dbReference type="ARBA" id="ARBA00023015"/>
    </source>
</evidence>
<keyword evidence="2" id="KW-0238">DNA-binding</keyword>
<keyword evidence="3" id="KW-0804">Transcription</keyword>
<dbReference type="InterPro" id="IPR036388">
    <property type="entry name" value="WH-like_DNA-bd_sf"/>
</dbReference>
<evidence type="ECO:0000256" key="2">
    <source>
        <dbReference type="ARBA" id="ARBA00023125"/>
    </source>
</evidence>
<dbReference type="InterPro" id="IPR050313">
    <property type="entry name" value="Carb_Metab_HTH_regulators"/>
</dbReference>
<comment type="caution">
    <text evidence="5">The sequence shown here is derived from an EMBL/GenBank/DDBJ whole genome shotgun (WGS) entry which is preliminary data.</text>
</comment>
<sequence length="256" mass="29176">MLKIDRHNKIEEVLKSKGSVLISQLSEKLSVSEETIRRDLKEMEQANKLCRIHGGAYLPETYTKGIPIQLREIYFVKEKELMARHVIKSYIKEKDFLMLDSSSTCLTLAKELLSTNMSLTIITNSLRICNLCNDTPSNIKLICPGGTLSTRNSSFADYKTIDTLQSFIADKSFISCPSIDINHGLVDNNSDEGMVRSYMLKQSRERFLIVDHTKFSESTNVIFADLSSIDIIVTDKKLTSEWERKCSELNIKVDYI</sequence>
<dbReference type="PROSITE" id="PS00894">
    <property type="entry name" value="HTH_DEOR_1"/>
    <property type="match status" value="1"/>
</dbReference>
<dbReference type="InterPro" id="IPR014036">
    <property type="entry name" value="DeoR-like_C"/>
</dbReference>
<dbReference type="Pfam" id="PF00455">
    <property type="entry name" value="DeoRC"/>
    <property type="match status" value="1"/>
</dbReference>
<dbReference type="Proteomes" id="UP000622687">
    <property type="component" value="Unassembled WGS sequence"/>
</dbReference>
<dbReference type="SMART" id="SM01134">
    <property type="entry name" value="DeoRC"/>
    <property type="match status" value="1"/>
</dbReference>
<dbReference type="GO" id="GO:0003700">
    <property type="term" value="F:DNA-binding transcription factor activity"/>
    <property type="evidence" value="ECO:0007669"/>
    <property type="project" value="InterPro"/>
</dbReference>
<dbReference type="Gene3D" id="1.10.10.10">
    <property type="entry name" value="Winged helix-like DNA-binding domain superfamily/Winged helix DNA-binding domain"/>
    <property type="match status" value="1"/>
</dbReference>
<dbReference type="GO" id="GO:0003677">
    <property type="term" value="F:DNA binding"/>
    <property type="evidence" value="ECO:0007669"/>
    <property type="project" value="UniProtKB-KW"/>
</dbReference>
<dbReference type="SMART" id="SM00420">
    <property type="entry name" value="HTH_DEOR"/>
    <property type="match status" value="1"/>
</dbReference>
<reference evidence="5" key="1">
    <citation type="submission" date="2020-12" db="EMBL/GenBank/DDBJ databases">
        <title>Clostridium thailandense sp. nov., a novel acetogenic bacterium isolated from peat land soil in Thailand.</title>
        <authorList>
            <person name="Chaikitkaew S."/>
            <person name="Birkeland N.K."/>
        </authorList>
    </citation>
    <scope>NUCLEOTIDE SEQUENCE</scope>
    <source>
        <strain evidence="5">DSM 17425</strain>
    </source>
</reference>
<gene>
    <name evidence="5" type="ORF">I6U51_17460</name>
</gene>
<evidence type="ECO:0000259" key="4">
    <source>
        <dbReference type="PROSITE" id="PS51000"/>
    </source>
</evidence>
<dbReference type="SUPFAM" id="SSF100950">
    <property type="entry name" value="NagB/RpiA/CoA transferase-like"/>
    <property type="match status" value="1"/>
</dbReference>
<evidence type="ECO:0000313" key="6">
    <source>
        <dbReference type="Proteomes" id="UP000622687"/>
    </source>
</evidence>
<organism evidence="5 6">
    <name type="scientific">Clostridium aciditolerans</name>
    <dbReference type="NCBI Taxonomy" id="339861"/>
    <lineage>
        <taxon>Bacteria</taxon>
        <taxon>Bacillati</taxon>
        <taxon>Bacillota</taxon>
        <taxon>Clostridia</taxon>
        <taxon>Eubacteriales</taxon>
        <taxon>Clostridiaceae</taxon>
        <taxon>Clostridium</taxon>
    </lineage>
</organism>
<dbReference type="PANTHER" id="PTHR30363:SF44">
    <property type="entry name" value="AGA OPERON TRANSCRIPTIONAL REPRESSOR-RELATED"/>
    <property type="match status" value="1"/>
</dbReference>
<dbReference type="PANTHER" id="PTHR30363">
    <property type="entry name" value="HTH-TYPE TRANSCRIPTIONAL REGULATOR SRLR-RELATED"/>
    <property type="match status" value="1"/>
</dbReference>
<evidence type="ECO:0000313" key="5">
    <source>
        <dbReference type="EMBL" id="MBI6874463.1"/>
    </source>
</evidence>
<dbReference type="RefSeq" id="WP_211143840.1">
    <property type="nucleotide sequence ID" value="NZ_JAEEGB010000026.1"/>
</dbReference>
<name>A0A934I191_9CLOT</name>
<dbReference type="Pfam" id="PF08220">
    <property type="entry name" value="HTH_DeoR"/>
    <property type="match status" value="1"/>
</dbReference>
<keyword evidence="1" id="KW-0805">Transcription regulation</keyword>